<reference evidence="1" key="1">
    <citation type="submission" date="2022-03" db="EMBL/GenBank/DDBJ databases">
        <authorList>
            <person name="Lindestad O."/>
        </authorList>
    </citation>
    <scope>NUCLEOTIDE SEQUENCE</scope>
</reference>
<dbReference type="EMBL" id="CAKXAJ010025492">
    <property type="protein sequence ID" value="CAH2240285.1"/>
    <property type="molecule type" value="Genomic_DNA"/>
</dbReference>
<dbReference type="Proteomes" id="UP000838756">
    <property type="component" value="Unassembled WGS sequence"/>
</dbReference>
<evidence type="ECO:0000313" key="2">
    <source>
        <dbReference type="Proteomes" id="UP000838756"/>
    </source>
</evidence>
<evidence type="ECO:0000313" key="1">
    <source>
        <dbReference type="EMBL" id="CAH2240285.1"/>
    </source>
</evidence>
<comment type="caution">
    <text evidence="1">The sequence shown here is derived from an EMBL/GenBank/DDBJ whole genome shotgun (WGS) entry which is preliminary data.</text>
</comment>
<gene>
    <name evidence="1" type="primary">jg27914</name>
    <name evidence="1" type="ORF">PAEG_LOCUS16882</name>
</gene>
<proteinExistence type="predicted"/>
<dbReference type="AlphaFoldDB" id="A0A8S4RRL0"/>
<name>A0A8S4RRL0_9NEOP</name>
<sequence>MFGRPRCREWTPLTTQQLRLRSLIQIVGYNIRPPEWCRHQCSYYLTLHHTTMSAPFYTSERICSPHPKWKEIDSGCSKFYCIWVACVELLSTTRLMSSFSSVGGLVTLHCNITSAGSPV</sequence>
<accession>A0A8S4RRL0</accession>
<protein>
    <submittedName>
        <fullName evidence="1">Jg27914 protein</fullName>
    </submittedName>
</protein>
<organism evidence="1 2">
    <name type="scientific">Pararge aegeria aegeria</name>
    <dbReference type="NCBI Taxonomy" id="348720"/>
    <lineage>
        <taxon>Eukaryota</taxon>
        <taxon>Metazoa</taxon>
        <taxon>Ecdysozoa</taxon>
        <taxon>Arthropoda</taxon>
        <taxon>Hexapoda</taxon>
        <taxon>Insecta</taxon>
        <taxon>Pterygota</taxon>
        <taxon>Neoptera</taxon>
        <taxon>Endopterygota</taxon>
        <taxon>Lepidoptera</taxon>
        <taxon>Glossata</taxon>
        <taxon>Ditrysia</taxon>
        <taxon>Papilionoidea</taxon>
        <taxon>Nymphalidae</taxon>
        <taxon>Satyrinae</taxon>
        <taxon>Satyrini</taxon>
        <taxon>Parargina</taxon>
        <taxon>Pararge</taxon>
    </lineage>
</organism>
<dbReference type="OrthoDB" id="72772at2759"/>
<keyword evidence="2" id="KW-1185">Reference proteome</keyword>